<dbReference type="AlphaFoldDB" id="A0A4Z2E6L8"/>
<evidence type="ECO:0000313" key="2">
    <source>
        <dbReference type="Proteomes" id="UP000314294"/>
    </source>
</evidence>
<reference evidence="1 2" key="1">
    <citation type="submission" date="2019-03" db="EMBL/GenBank/DDBJ databases">
        <title>First draft genome of Liparis tanakae, snailfish: a comprehensive survey of snailfish specific genes.</title>
        <authorList>
            <person name="Kim W."/>
            <person name="Song I."/>
            <person name="Jeong J.-H."/>
            <person name="Kim D."/>
            <person name="Kim S."/>
            <person name="Ryu S."/>
            <person name="Song J.Y."/>
            <person name="Lee S.K."/>
        </authorList>
    </citation>
    <scope>NUCLEOTIDE SEQUENCE [LARGE SCALE GENOMIC DNA]</scope>
    <source>
        <tissue evidence="1">Muscle</tissue>
    </source>
</reference>
<keyword evidence="2" id="KW-1185">Reference proteome</keyword>
<name>A0A4Z2E6L8_9TELE</name>
<evidence type="ECO:0000313" key="1">
    <source>
        <dbReference type="EMBL" id="TNN24234.1"/>
    </source>
</evidence>
<organism evidence="1 2">
    <name type="scientific">Liparis tanakae</name>
    <name type="common">Tanaka's snailfish</name>
    <dbReference type="NCBI Taxonomy" id="230148"/>
    <lineage>
        <taxon>Eukaryota</taxon>
        <taxon>Metazoa</taxon>
        <taxon>Chordata</taxon>
        <taxon>Craniata</taxon>
        <taxon>Vertebrata</taxon>
        <taxon>Euteleostomi</taxon>
        <taxon>Actinopterygii</taxon>
        <taxon>Neopterygii</taxon>
        <taxon>Teleostei</taxon>
        <taxon>Neoteleostei</taxon>
        <taxon>Acanthomorphata</taxon>
        <taxon>Eupercaria</taxon>
        <taxon>Perciformes</taxon>
        <taxon>Cottioidei</taxon>
        <taxon>Cottales</taxon>
        <taxon>Liparidae</taxon>
        <taxon>Liparis</taxon>
    </lineage>
</organism>
<proteinExistence type="predicted"/>
<protein>
    <submittedName>
        <fullName evidence="1">Uncharacterized protein</fullName>
    </submittedName>
</protein>
<sequence>MEFPLALHVEERPLRGVALLAGRQAAQGGFQVLTSRRARLAQALRPTESALVRGVLVQLERADSGLEPGSPGEGQRDRSLTCLFTTFTVSNTRHGWFLRGERGTGREWAEREDAVYIIHLGCNQKRNRWIF</sequence>
<gene>
    <name evidence="1" type="ORF">EYF80_065643</name>
</gene>
<dbReference type="Proteomes" id="UP000314294">
    <property type="component" value="Unassembled WGS sequence"/>
</dbReference>
<dbReference type="EMBL" id="SRLO01016002">
    <property type="protein sequence ID" value="TNN24234.1"/>
    <property type="molecule type" value="Genomic_DNA"/>
</dbReference>
<comment type="caution">
    <text evidence="1">The sequence shown here is derived from an EMBL/GenBank/DDBJ whole genome shotgun (WGS) entry which is preliminary data.</text>
</comment>
<accession>A0A4Z2E6L8</accession>